<feature type="non-terminal residue" evidence="2">
    <location>
        <position position="1"/>
    </location>
</feature>
<organism evidence="2 3">
    <name type="scientific">Thalictrum thalictroides</name>
    <name type="common">Rue-anemone</name>
    <name type="synonym">Anemone thalictroides</name>
    <dbReference type="NCBI Taxonomy" id="46969"/>
    <lineage>
        <taxon>Eukaryota</taxon>
        <taxon>Viridiplantae</taxon>
        <taxon>Streptophyta</taxon>
        <taxon>Embryophyta</taxon>
        <taxon>Tracheophyta</taxon>
        <taxon>Spermatophyta</taxon>
        <taxon>Magnoliopsida</taxon>
        <taxon>Ranunculales</taxon>
        <taxon>Ranunculaceae</taxon>
        <taxon>Thalictroideae</taxon>
        <taxon>Thalictrum</taxon>
    </lineage>
</organism>
<dbReference type="EMBL" id="JABWDY010006616">
    <property type="protein sequence ID" value="KAF5203566.1"/>
    <property type="molecule type" value="Genomic_DNA"/>
</dbReference>
<dbReference type="OrthoDB" id="1063785at2759"/>
<sequence>VKRKEVLVEVNKWAEEATQGLIKSVLCEGSFDSSTGVDFKFYLLDGKSIEVPFMTNSEI</sequence>
<dbReference type="SUPFAM" id="SSF56574">
    <property type="entry name" value="Serpins"/>
    <property type="match status" value="1"/>
</dbReference>
<dbReference type="Proteomes" id="UP000554482">
    <property type="component" value="Unassembled WGS sequence"/>
</dbReference>
<comment type="caution">
    <text evidence="2">The sequence shown here is derived from an EMBL/GenBank/DDBJ whole genome shotgun (WGS) entry which is preliminary data.</text>
</comment>
<evidence type="ECO:0000313" key="3">
    <source>
        <dbReference type="Proteomes" id="UP000554482"/>
    </source>
</evidence>
<accession>A0A7J6X1F1</accession>
<evidence type="ECO:0000313" key="2">
    <source>
        <dbReference type="EMBL" id="KAF5203566.1"/>
    </source>
</evidence>
<evidence type="ECO:0000256" key="1">
    <source>
        <dbReference type="ARBA" id="ARBA00009500"/>
    </source>
</evidence>
<proteinExistence type="inferred from homology"/>
<dbReference type="InterPro" id="IPR036186">
    <property type="entry name" value="Serpin_sf"/>
</dbReference>
<dbReference type="Gene3D" id="3.30.497.10">
    <property type="entry name" value="Antithrombin, subunit I, domain 2"/>
    <property type="match status" value="1"/>
</dbReference>
<name>A0A7J6X1F1_THATH</name>
<gene>
    <name evidence="2" type="ORF">FRX31_006845</name>
</gene>
<comment type="similarity">
    <text evidence="1">Belongs to the serpin family.</text>
</comment>
<dbReference type="InterPro" id="IPR042178">
    <property type="entry name" value="Serpin_sf_1"/>
</dbReference>
<protein>
    <submittedName>
        <fullName evidence="2">Uncharacterized protein</fullName>
    </submittedName>
</protein>
<reference evidence="2 3" key="1">
    <citation type="submission" date="2020-06" db="EMBL/GenBank/DDBJ databases">
        <title>Transcriptomic and genomic resources for Thalictrum thalictroides and T. hernandezii: Facilitating candidate gene discovery in an emerging model plant lineage.</title>
        <authorList>
            <person name="Arias T."/>
            <person name="Riano-Pachon D.M."/>
            <person name="Di Stilio V.S."/>
        </authorList>
    </citation>
    <scope>NUCLEOTIDE SEQUENCE [LARGE SCALE GENOMIC DNA]</scope>
    <source>
        <strain evidence="3">cv. WT478/WT964</strain>
        <tissue evidence="2">Leaves</tissue>
    </source>
</reference>
<dbReference type="AlphaFoldDB" id="A0A7J6X1F1"/>
<keyword evidence="3" id="KW-1185">Reference proteome</keyword>